<comment type="caution">
    <text evidence="8">The sequence shown here is derived from an EMBL/GenBank/DDBJ whole genome shotgun (WGS) entry which is preliminary data.</text>
</comment>
<sequence length="181" mass="19723">FGLAKLFGVDQSQGNTRRIAGTLGYMAPEYALHGLFSVKSDVFSFGVLLLEIVSGRKCNDYYASGPSWNLLNHAWKLWREGNALELIDPILTDNLRAHEALRCIQMGLLCVQDNLQDRPTMSSVVLTLNSYSIILTSPSAPAFSLVTRTDANDASGEMVSNDSGSASRSLLCSEDGVSYPR</sequence>
<dbReference type="PROSITE" id="PS50011">
    <property type="entry name" value="PROTEIN_KINASE_DOM"/>
    <property type="match status" value="1"/>
</dbReference>
<keyword evidence="8" id="KW-0675">Receptor</keyword>
<name>A0A7J6V1X3_THATH</name>
<evidence type="ECO:0000256" key="4">
    <source>
        <dbReference type="ARBA" id="ARBA00022777"/>
    </source>
</evidence>
<dbReference type="GO" id="GO:0005886">
    <property type="term" value="C:plasma membrane"/>
    <property type="evidence" value="ECO:0007669"/>
    <property type="project" value="TreeGrafter"/>
</dbReference>
<dbReference type="EMBL" id="JABWDY010040169">
    <property type="protein sequence ID" value="KAF5178340.1"/>
    <property type="molecule type" value="Genomic_DNA"/>
</dbReference>
<dbReference type="Proteomes" id="UP000554482">
    <property type="component" value="Unassembled WGS sequence"/>
</dbReference>
<keyword evidence="2" id="KW-0808">Transferase</keyword>
<dbReference type="Pfam" id="PF07714">
    <property type="entry name" value="PK_Tyr_Ser-Thr"/>
    <property type="match status" value="1"/>
</dbReference>
<dbReference type="Gene3D" id="1.10.510.10">
    <property type="entry name" value="Transferase(Phosphotransferase) domain 1"/>
    <property type="match status" value="1"/>
</dbReference>
<evidence type="ECO:0000256" key="2">
    <source>
        <dbReference type="ARBA" id="ARBA00022679"/>
    </source>
</evidence>
<feature type="region of interest" description="Disordered" evidence="6">
    <location>
        <begin position="156"/>
        <end position="181"/>
    </location>
</feature>
<dbReference type="PANTHER" id="PTHR27002">
    <property type="entry name" value="RECEPTOR-LIKE SERINE/THREONINE-PROTEIN KINASE SD1-8"/>
    <property type="match status" value="1"/>
</dbReference>
<feature type="non-terminal residue" evidence="8">
    <location>
        <position position="1"/>
    </location>
</feature>
<evidence type="ECO:0000259" key="7">
    <source>
        <dbReference type="PROSITE" id="PS50011"/>
    </source>
</evidence>
<keyword evidence="1" id="KW-0723">Serine/threonine-protein kinase</keyword>
<feature type="domain" description="Protein kinase" evidence="7">
    <location>
        <begin position="1"/>
        <end position="134"/>
    </location>
</feature>
<dbReference type="InterPro" id="IPR011009">
    <property type="entry name" value="Kinase-like_dom_sf"/>
</dbReference>
<evidence type="ECO:0000313" key="8">
    <source>
        <dbReference type="EMBL" id="KAF5178340.1"/>
    </source>
</evidence>
<dbReference type="SUPFAM" id="SSF56112">
    <property type="entry name" value="Protein kinase-like (PK-like)"/>
    <property type="match status" value="1"/>
</dbReference>
<gene>
    <name evidence="8" type="ORF">FRX31_032073</name>
</gene>
<keyword evidence="4 8" id="KW-0418">Kinase</keyword>
<dbReference type="AlphaFoldDB" id="A0A7J6V1X3"/>
<dbReference type="GO" id="GO:0004674">
    <property type="term" value="F:protein serine/threonine kinase activity"/>
    <property type="evidence" value="ECO:0007669"/>
    <property type="project" value="UniProtKB-KW"/>
</dbReference>
<accession>A0A7J6V1X3</accession>
<dbReference type="PANTHER" id="PTHR27002:SF181">
    <property type="entry name" value="RECEPTOR-LIKE SERINE_THREONINE-PROTEIN KINASE"/>
    <property type="match status" value="1"/>
</dbReference>
<dbReference type="InterPro" id="IPR000719">
    <property type="entry name" value="Prot_kinase_dom"/>
</dbReference>
<keyword evidence="9" id="KW-1185">Reference proteome</keyword>
<reference evidence="8 9" key="1">
    <citation type="submission" date="2020-06" db="EMBL/GenBank/DDBJ databases">
        <title>Transcriptomic and genomic resources for Thalictrum thalictroides and T. hernandezii: Facilitating candidate gene discovery in an emerging model plant lineage.</title>
        <authorList>
            <person name="Arias T."/>
            <person name="Riano-Pachon D.M."/>
            <person name="Di Stilio V.S."/>
        </authorList>
    </citation>
    <scope>NUCLEOTIDE SEQUENCE [LARGE SCALE GENOMIC DNA]</scope>
    <source>
        <strain evidence="9">cv. WT478/WT964</strain>
        <tissue evidence="8">Leaves</tissue>
    </source>
</reference>
<evidence type="ECO:0000256" key="3">
    <source>
        <dbReference type="ARBA" id="ARBA00022741"/>
    </source>
</evidence>
<feature type="compositionally biased region" description="Polar residues" evidence="6">
    <location>
        <begin position="158"/>
        <end position="170"/>
    </location>
</feature>
<evidence type="ECO:0000256" key="6">
    <source>
        <dbReference type="SAM" id="MobiDB-lite"/>
    </source>
</evidence>
<keyword evidence="3" id="KW-0547">Nucleotide-binding</keyword>
<keyword evidence="5" id="KW-0067">ATP-binding</keyword>
<evidence type="ECO:0000256" key="5">
    <source>
        <dbReference type="ARBA" id="ARBA00022840"/>
    </source>
</evidence>
<evidence type="ECO:0000313" key="9">
    <source>
        <dbReference type="Proteomes" id="UP000554482"/>
    </source>
</evidence>
<organism evidence="8 9">
    <name type="scientific">Thalictrum thalictroides</name>
    <name type="common">Rue-anemone</name>
    <name type="synonym">Anemone thalictroides</name>
    <dbReference type="NCBI Taxonomy" id="46969"/>
    <lineage>
        <taxon>Eukaryota</taxon>
        <taxon>Viridiplantae</taxon>
        <taxon>Streptophyta</taxon>
        <taxon>Embryophyta</taxon>
        <taxon>Tracheophyta</taxon>
        <taxon>Spermatophyta</taxon>
        <taxon>Magnoliopsida</taxon>
        <taxon>Ranunculales</taxon>
        <taxon>Ranunculaceae</taxon>
        <taxon>Thalictroideae</taxon>
        <taxon>Thalictrum</taxon>
    </lineage>
</organism>
<proteinExistence type="predicted"/>
<evidence type="ECO:0000256" key="1">
    <source>
        <dbReference type="ARBA" id="ARBA00022527"/>
    </source>
</evidence>
<dbReference type="FunFam" id="1.10.510.10:FF:001722">
    <property type="entry name" value="G-type lectin S-receptor-like serine/threonine-protein kinase B120"/>
    <property type="match status" value="1"/>
</dbReference>
<dbReference type="GO" id="GO:0005524">
    <property type="term" value="F:ATP binding"/>
    <property type="evidence" value="ECO:0007669"/>
    <property type="project" value="UniProtKB-KW"/>
</dbReference>
<dbReference type="InterPro" id="IPR001245">
    <property type="entry name" value="Ser-Thr/Tyr_kinase_cat_dom"/>
</dbReference>
<dbReference type="OrthoDB" id="4062651at2759"/>
<protein>
    <submittedName>
        <fullName evidence="8">Cysteine-rich receptor-kinase-like protein</fullName>
    </submittedName>
</protein>